<dbReference type="PANTHER" id="PTHR40112">
    <property type="entry name" value="H2HPP ISOMERASE"/>
    <property type="match status" value="1"/>
</dbReference>
<dbReference type="PIRSF" id="PIRSF029883">
    <property type="entry name" value="KdgF"/>
    <property type="match status" value="1"/>
</dbReference>
<evidence type="ECO:0000259" key="1">
    <source>
        <dbReference type="Pfam" id="PF07883"/>
    </source>
</evidence>
<evidence type="ECO:0000313" key="3">
    <source>
        <dbReference type="Proteomes" id="UP000502608"/>
    </source>
</evidence>
<sequence>MNVFFKADEHEWEQVDQGIKRKIVGFTDDLMMVHLSFEKGAEGKPHTHEIHDQIGYVAKGRFEAQINGEKQILKAGDAYIARKHFEHGAIALDDENILLDVFSPSREDFLK</sequence>
<dbReference type="InterPro" id="IPR025499">
    <property type="entry name" value="KdgF"/>
</dbReference>
<keyword evidence="3" id="KW-1185">Reference proteome</keyword>
<name>A0A6G9QN38_9GAMM</name>
<dbReference type="InterPro" id="IPR052535">
    <property type="entry name" value="Bacilysin_H2HPP_isomerase"/>
</dbReference>
<protein>
    <submittedName>
        <fullName evidence="2">Cupin domain-containing protein</fullName>
    </submittedName>
</protein>
<dbReference type="AlphaFoldDB" id="A0A6G9QN38"/>
<dbReference type="CDD" id="cd02238">
    <property type="entry name" value="cupin_KdgF"/>
    <property type="match status" value="1"/>
</dbReference>
<dbReference type="Proteomes" id="UP000502608">
    <property type="component" value="Chromosome"/>
</dbReference>
<dbReference type="Pfam" id="PF07883">
    <property type="entry name" value="Cupin_2"/>
    <property type="match status" value="1"/>
</dbReference>
<feature type="domain" description="Cupin type-2" evidence="1">
    <location>
        <begin position="35"/>
        <end position="96"/>
    </location>
</feature>
<dbReference type="SUPFAM" id="SSF51182">
    <property type="entry name" value="RmlC-like cupins"/>
    <property type="match status" value="1"/>
</dbReference>
<dbReference type="KEGG" id="saes:HBH39_14095"/>
<dbReference type="InterPro" id="IPR013096">
    <property type="entry name" value="Cupin_2"/>
</dbReference>
<proteinExistence type="predicted"/>
<organism evidence="2 3">
    <name type="scientific">Shewanella aestuarii</name>
    <dbReference type="NCBI Taxonomy" id="1028752"/>
    <lineage>
        <taxon>Bacteria</taxon>
        <taxon>Pseudomonadati</taxon>
        <taxon>Pseudomonadota</taxon>
        <taxon>Gammaproteobacteria</taxon>
        <taxon>Alteromonadales</taxon>
        <taxon>Shewanellaceae</taxon>
        <taxon>Shewanella</taxon>
    </lineage>
</organism>
<dbReference type="PANTHER" id="PTHR40112:SF1">
    <property type="entry name" value="H2HPP ISOMERASE"/>
    <property type="match status" value="1"/>
</dbReference>
<dbReference type="RefSeq" id="WP_167679302.1">
    <property type="nucleotide sequence ID" value="NZ_CP050313.1"/>
</dbReference>
<gene>
    <name evidence="2" type="ORF">HBH39_14095</name>
</gene>
<dbReference type="InterPro" id="IPR014710">
    <property type="entry name" value="RmlC-like_jellyroll"/>
</dbReference>
<accession>A0A6G9QN38</accession>
<dbReference type="Gene3D" id="2.60.120.10">
    <property type="entry name" value="Jelly Rolls"/>
    <property type="match status" value="1"/>
</dbReference>
<evidence type="ECO:0000313" key="2">
    <source>
        <dbReference type="EMBL" id="QIR15485.1"/>
    </source>
</evidence>
<dbReference type="EMBL" id="CP050313">
    <property type="protein sequence ID" value="QIR15485.1"/>
    <property type="molecule type" value="Genomic_DNA"/>
</dbReference>
<dbReference type="InterPro" id="IPR011051">
    <property type="entry name" value="RmlC_Cupin_sf"/>
</dbReference>
<reference evidence="2 3" key="1">
    <citation type="submission" date="2020-03" db="EMBL/GenBank/DDBJ databases">
        <title>Complete genome sequence of Shewanella sp.</title>
        <authorList>
            <person name="Kim Y.-S."/>
            <person name="Kim S.-J."/>
            <person name="Jung H.-K."/>
            <person name="Kim K.-H."/>
        </authorList>
    </citation>
    <scope>NUCLEOTIDE SEQUENCE [LARGE SCALE GENOMIC DNA]</scope>
    <source>
        <strain evidence="2 3">PN3F2</strain>
    </source>
</reference>